<feature type="domain" description="SnoaL-like" evidence="1">
    <location>
        <begin position="17"/>
        <end position="121"/>
    </location>
</feature>
<evidence type="ECO:0000313" key="2">
    <source>
        <dbReference type="EMBL" id="MFD2700965.1"/>
    </source>
</evidence>
<dbReference type="CDD" id="cd00531">
    <property type="entry name" value="NTF2_like"/>
    <property type="match status" value="1"/>
</dbReference>
<keyword evidence="3" id="KW-1185">Reference proteome</keyword>
<sequence length="137" mass="15829">MNNGILTETEAAEILETFHNSIITQDFESWLELFSEDAIFEFPYAPEGYTKRLVGIQEIRNYIYELPKLMNVHAFSNAELTITNEKIVAEYTCDGVIIETQKPYQQTYISVIHTKGGKITRFKDYWNPVVVLNAVQN</sequence>
<dbReference type="Pfam" id="PF12680">
    <property type="entry name" value="SnoaL_2"/>
    <property type="match status" value="1"/>
</dbReference>
<dbReference type="RefSeq" id="WP_379262056.1">
    <property type="nucleotide sequence ID" value="NZ_JBHUMJ010000002.1"/>
</dbReference>
<dbReference type="Gene3D" id="3.10.450.50">
    <property type="match status" value="1"/>
</dbReference>
<protein>
    <submittedName>
        <fullName evidence="2">Nuclear transport factor 2 family protein</fullName>
    </submittedName>
</protein>
<dbReference type="InterPro" id="IPR037401">
    <property type="entry name" value="SnoaL-like"/>
</dbReference>
<dbReference type="Proteomes" id="UP001597540">
    <property type="component" value="Unassembled WGS sequence"/>
</dbReference>
<dbReference type="EMBL" id="JBHUMJ010000002">
    <property type="protein sequence ID" value="MFD2700965.1"/>
    <property type="molecule type" value="Genomic_DNA"/>
</dbReference>
<gene>
    <name evidence="2" type="ORF">ACFSVM_10840</name>
</gene>
<accession>A0ABW5SNI0</accession>
<evidence type="ECO:0000313" key="3">
    <source>
        <dbReference type="Proteomes" id="UP001597540"/>
    </source>
</evidence>
<comment type="caution">
    <text evidence="2">The sequence shown here is derived from an EMBL/GenBank/DDBJ whole genome shotgun (WGS) entry which is preliminary data.</text>
</comment>
<dbReference type="InterPro" id="IPR032710">
    <property type="entry name" value="NTF2-like_dom_sf"/>
</dbReference>
<evidence type="ECO:0000259" key="1">
    <source>
        <dbReference type="Pfam" id="PF12680"/>
    </source>
</evidence>
<organism evidence="2 3">
    <name type="scientific">Paenibacillus shunpengii</name>
    <dbReference type="NCBI Taxonomy" id="2054424"/>
    <lineage>
        <taxon>Bacteria</taxon>
        <taxon>Bacillati</taxon>
        <taxon>Bacillota</taxon>
        <taxon>Bacilli</taxon>
        <taxon>Bacillales</taxon>
        <taxon>Paenibacillaceae</taxon>
        <taxon>Paenibacillus</taxon>
    </lineage>
</organism>
<name>A0ABW5SNI0_9BACL</name>
<proteinExistence type="predicted"/>
<dbReference type="SUPFAM" id="SSF54427">
    <property type="entry name" value="NTF2-like"/>
    <property type="match status" value="1"/>
</dbReference>
<reference evidence="3" key="1">
    <citation type="journal article" date="2019" name="Int. J. Syst. Evol. Microbiol.">
        <title>The Global Catalogue of Microorganisms (GCM) 10K type strain sequencing project: providing services to taxonomists for standard genome sequencing and annotation.</title>
        <authorList>
            <consortium name="The Broad Institute Genomics Platform"/>
            <consortium name="The Broad Institute Genome Sequencing Center for Infectious Disease"/>
            <person name="Wu L."/>
            <person name="Ma J."/>
        </authorList>
    </citation>
    <scope>NUCLEOTIDE SEQUENCE [LARGE SCALE GENOMIC DNA]</scope>
    <source>
        <strain evidence="3">KCTC 33849</strain>
    </source>
</reference>